<accession>A0A1H9VJN4</accession>
<organism evidence="1 2">
    <name type="scientific">Pedobacter rhizosphaerae</name>
    <dbReference type="NCBI Taxonomy" id="390241"/>
    <lineage>
        <taxon>Bacteria</taxon>
        <taxon>Pseudomonadati</taxon>
        <taxon>Bacteroidota</taxon>
        <taxon>Sphingobacteriia</taxon>
        <taxon>Sphingobacteriales</taxon>
        <taxon>Sphingobacteriaceae</taxon>
        <taxon>Pedobacter</taxon>
    </lineage>
</organism>
<proteinExistence type="predicted"/>
<dbReference type="AlphaFoldDB" id="A0A1H9VJN4"/>
<name>A0A1H9VJN4_9SPHI</name>
<dbReference type="Proteomes" id="UP000199572">
    <property type="component" value="Unassembled WGS sequence"/>
</dbReference>
<evidence type="ECO:0000313" key="2">
    <source>
        <dbReference type="Proteomes" id="UP000199572"/>
    </source>
</evidence>
<protein>
    <submittedName>
        <fullName evidence="1">Uncharacterized protein</fullName>
    </submittedName>
</protein>
<keyword evidence="2" id="KW-1185">Reference proteome</keyword>
<sequence length="65" mass="7454">MQKTIINIRRSSANNSLLEKIKVGDLVSDEFGKSGKVKNIERIEHSREVHYYFHLDKAGTLLIIV</sequence>
<dbReference type="OrthoDB" id="770581at2"/>
<dbReference type="EMBL" id="FOGG01000044">
    <property type="protein sequence ID" value="SES21794.1"/>
    <property type="molecule type" value="Genomic_DNA"/>
</dbReference>
<gene>
    <name evidence="1" type="ORF">SAMN04488023_1441</name>
</gene>
<dbReference type="RefSeq" id="WP_090888804.1">
    <property type="nucleotide sequence ID" value="NZ_FOGG01000044.1"/>
</dbReference>
<reference evidence="1 2" key="1">
    <citation type="submission" date="2016-10" db="EMBL/GenBank/DDBJ databases">
        <authorList>
            <person name="de Groot N.N."/>
        </authorList>
    </citation>
    <scope>NUCLEOTIDE SEQUENCE [LARGE SCALE GENOMIC DNA]</scope>
    <source>
        <strain evidence="1 2">DSM 18610</strain>
    </source>
</reference>
<evidence type="ECO:0000313" key="1">
    <source>
        <dbReference type="EMBL" id="SES21794.1"/>
    </source>
</evidence>